<evidence type="ECO:0000313" key="1">
    <source>
        <dbReference type="EMBL" id="KAI4374292.1"/>
    </source>
</evidence>
<sequence>MDGPQAGAGSISDDRLRSIHQKISIPPRILCPSAGKPACCIFRVPRTFVEINGRAYRPRIVSIGPYHIGHSDLAMIQEHKYRYLDAVLARSRPSLLSLESLVRSLEPMIGEAIECYSESISLSMDDFLEMLVVDSVFLIELFMRFSRQVPLDREDPIFTMSWVRPFFNRDFLCLENQIPYFILEKVYNEVTTMDDKCVPSLARLALVFFNNGLDLPGEATAASDDLPPRHLLDLVRTTFLPHDESLVEPPRGPGVPTHVIHCVSKLRRAGIHLRASKDEETFLAVRFREGKGLLEMPMIAIDDLMAAFLMNCVAYEQCHHGITKHFTTYATLLDCLVNTARDVEYMCDHGIVENHFGTDSEVARLINNMGKDVAFNIDRCYLSGLFNSVHDYYNNSWHVQWAGFKYTYFDTPWSFISALAALVLLFLALTQTFFTVYQYYFPPK</sequence>
<dbReference type="EMBL" id="CM042883">
    <property type="protein sequence ID" value="KAI4374292.1"/>
    <property type="molecule type" value="Genomic_DNA"/>
</dbReference>
<comment type="caution">
    <text evidence="1">The sequence shown here is derived from an EMBL/GenBank/DDBJ whole genome shotgun (WGS) entry which is preliminary data.</text>
</comment>
<dbReference type="Proteomes" id="UP001057402">
    <property type="component" value="Chromosome 4"/>
</dbReference>
<protein>
    <submittedName>
        <fullName evidence="1">Uncharacterized protein</fullName>
    </submittedName>
</protein>
<proteinExistence type="predicted"/>
<keyword evidence="2" id="KW-1185">Reference proteome</keyword>
<organism evidence="1 2">
    <name type="scientific">Melastoma candidum</name>
    <dbReference type="NCBI Taxonomy" id="119954"/>
    <lineage>
        <taxon>Eukaryota</taxon>
        <taxon>Viridiplantae</taxon>
        <taxon>Streptophyta</taxon>
        <taxon>Embryophyta</taxon>
        <taxon>Tracheophyta</taxon>
        <taxon>Spermatophyta</taxon>
        <taxon>Magnoliopsida</taxon>
        <taxon>eudicotyledons</taxon>
        <taxon>Gunneridae</taxon>
        <taxon>Pentapetalae</taxon>
        <taxon>rosids</taxon>
        <taxon>malvids</taxon>
        <taxon>Myrtales</taxon>
        <taxon>Melastomataceae</taxon>
        <taxon>Melastomatoideae</taxon>
        <taxon>Melastomateae</taxon>
        <taxon>Melastoma</taxon>
    </lineage>
</organism>
<evidence type="ECO:0000313" key="2">
    <source>
        <dbReference type="Proteomes" id="UP001057402"/>
    </source>
</evidence>
<gene>
    <name evidence="1" type="ORF">MLD38_012303</name>
</gene>
<accession>A0ACB9R5H4</accession>
<reference evidence="2" key="1">
    <citation type="journal article" date="2023" name="Front. Plant Sci.">
        <title>Chromosomal-level genome assembly of Melastoma candidum provides insights into trichome evolution.</title>
        <authorList>
            <person name="Zhong Y."/>
            <person name="Wu W."/>
            <person name="Sun C."/>
            <person name="Zou P."/>
            <person name="Liu Y."/>
            <person name="Dai S."/>
            <person name="Zhou R."/>
        </authorList>
    </citation>
    <scope>NUCLEOTIDE SEQUENCE [LARGE SCALE GENOMIC DNA]</scope>
</reference>
<name>A0ACB9R5H4_9MYRT</name>